<protein>
    <submittedName>
        <fullName evidence="2">Uncharacterized protein</fullName>
    </submittedName>
</protein>
<organism evidence="2 3">
    <name type="scientific">Lipingzhangella halophila</name>
    <dbReference type="NCBI Taxonomy" id="1783352"/>
    <lineage>
        <taxon>Bacteria</taxon>
        <taxon>Bacillati</taxon>
        <taxon>Actinomycetota</taxon>
        <taxon>Actinomycetes</taxon>
        <taxon>Streptosporangiales</taxon>
        <taxon>Nocardiopsidaceae</taxon>
        <taxon>Lipingzhangella</taxon>
    </lineage>
</organism>
<dbReference type="AlphaFoldDB" id="A0A7W7RMT6"/>
<sequence length="332" mass="37164">MVRRFPGDPSVAPYAGSEEQRQAERARAERTERHRRFVAKALEFAEFAAVGADRDTPSPVRRLAEVSAETMADPETIAELLNEEGTYEAVGRPWSSWSVIARISALWPHHRYQEWPREYGMYPGYLGGLRDRMEFRLPQGRIGPRRSQKRCMRCGALWPPGWPGTELVPRRPDEPAEGCPDCGSPTVSVGRDAPQVREHSIIDLHWMLFRFGPADPGPCPECGARRELRNPGYSAGTIIRSLDWACTGGDPLASRHDANNSHYRESLEPAVWDSEAAHYAYWMAVDLLRLAAETGEETELPSGAVYEALDGSGQRWVYEATGWQPAAPHKNG</sequence>
<dbReference type="RefSeq" id="WP_184584560.1">
    <property type="nucleotide sequence ID" value="NZ_JACHJT010000002.1"/>
</dbReference>
<comment type="caution">
    <text evidence="2">The sequence shown here is derived from an EMBL/GenBank/DDBJ whole genome shotgun (WGS) entry which is preliminary data.</text>
</comment>
<evidence type="ECO:0000256" key="1">
    <source>
        <dbReference type="SAM" id="MobiDB-lite"/>
    </source>
</evidence>
<proteinExistence type="predicted"/>
<gene>
    <name evidence="2" type="ORF">F4561_005764</name>
</gene>
<keyword evidence="3" id="KW-1185">Reference proteome</keyword>
<evidence type="ECO:0000313" key="3">
    <source>
        <dbReference type="Proteomes" id="UP000523007"/>
    </source>
</evidence>
<accession>A0A7W7RMT6</accession>
<feature type="region of interest" description="Disordered" evidence="1">
    <location>
        <begin position="1"/>
        <end position="31"/>
    </location>
</feature>
<dbReference type="EMBL" id="JACHJT010000002">
    <property type="protein sequence ID" value="MBB4934870.1"/>
    <property type="molecule type" value="Genomic_DNA"/>
</dbReference>
<evidence type="ECO:0000313" key="2">
    <source>
        <dbReference type="EMBL" id="MBB4934870.1"/>
    </source>
</evidence>
<reference evidence="2 3" key="1">
    <citation type="submission" date="2020-08" db="EMBL/GenBank/DDBJ databases">
        <title>Sequencing the genomes of 1000 actinobacteria strains.</title>
        <authorList>
            <person name="Klenk H.-P."/>
        </authorList>
    </citation>
    <scope>NUCLEOTIDE SEQUENCE [LARGE SCALE GENOMIC DNA]</scope>
    <source>
        <strain evidence="2 3">DSM 102030</strain>
    </source>
</reference>
<dbReference type="Proteomes" id="UP000523007">
    <property type="component" value="Unassembled WGS sequence"/>
</dbReference>
<name>A0A7W7RMT6_9ACTN</name>
<feature type="compositionally biased region" description="Basic and acidic residues" evidence="1">
    <location>
        <begin position="18"/>
        <end position="31"/>
    </location>
</feature>